<keyword evidence="1" id="KW-0812">Transmembrane</keyword>
<comment type="caution">
    <text evidence="2">The sequence shown here is derived from an EMBL/GenBank/DDBJ whole genome shotgun (WGS) entry which is preliminary data.</text>
</comment>
<feature type="transmembrane region" description="Helical" evidence="1">
    <location>
        <begin position="176"/>
        <end position="195"/>
    </location>
</feature>
<protein>
    <submittedName>
        <fullName evidence="2">Uncharacterized protein</fullName>
    </submittedName>
</protein>
<name>X6MX10_RETFI</name>
<dbReference type="EMBL" id="ASPP01016271">
    <property type="protein sequence ID" value="ETO17625.1"/>
    <property type="molecule type" value="Genomic_DNA"/>
</dbReference>
<evidence type="ECO:0000256" key="1">
    <source>
        <dbReference type="SAM" id="Phobius"/>
    </source>
</evidence>
<evidence type="ECO:0000313" key="3">
    <source>
        <dbReference type="Proteomes" id="UP000023152"/>
    </source>
</evidence>
<feature type="non-terminal residue" evidence="2">
    <location>
        <position position="1"/>
    </location>
</feature>
<organism evidence="2 3">
    <name type="scientific">Reticulomyxa filosa</name>
    <dbReference type="NCBI Taxonomy" id="46433"/>
    <lineage>
        <taxon>Eukaryota</taxon>
        <taxon>Sar</taxon>
        <taxon>Rhizaria</taxon>
        <taxon>Retaria</taxon>
        <taxon>Foraminifera</taxon>
        <taxon>Monothalamids</taxon>
        <taxon>Reticulomyxidae</taxon>
        <taxon>Reticulomyxa</taxon>
    </lineage>
</organism>
<feature type="transmembrane region" description="Helical" evidence="1">
    <location>
        <begin position="138"/>
        <end position="155"/>
    </location>
</feature>
<dbReference type="Proteomes" id="UP000023152">
    <property type="component" value="Unassembled WGS sequence"/>
</dbReference>
<keyword evidence="3" id="KW-1185">Reference proteome</keyword>
<dbReference type="AlphaFoldDB" id="X6MX10"/>
<reference evidence="2 3" key="1">
    <citation type="journal article" date="2013" name="Curr. Biol.">
        <title>The Genome of the Foraminiferan Reticulomyxa filosa.</title>
        <authorList>
            <person name="Glockner G."/>
            <person name="Hulsmann N."/>
            <person name="Schleicher M."/>
            <person name="Noegel A.A."/>
            <person name="Eichinger L."/>
            <person name="Gallinger C."/>
            <person name="Pawlowski J."/>
            <person name="Sierra R."/>
            <person name="Euteneuer U."/>
            <person name="Pillet L."/>
            <person name="Moustafa A."/>
            <person name="Platzer M."/>
            <person name="Groth M."/>
            <person name="Szafranski K."/>
            <person name="Schliwa M."/>
        </authorList>
    </citation>
    <scope>NUCLEOTIDE SEQUENCE [LARGE SCALE GENOMIC DNA]</scope>
</reference>
<feature type="transmembrane region" description="Helical" evidence="1">
    <location>
        <begin position="80"/>
        <end position="105"/>
    </location>
</feature>
<evidence type="ECO:0000313" key="2">
    <source>
        <dbReference type="EMBL" id="ETO17625.1"/>
    </source>
</evidence>
<keyword evidence="1" id="KW-1133">Transmembrane helix</keyword>
<accession>X6MX10</accession>
<proteinExistence type="predicted"/>
<gene>
    <name evidence="2" type="ORF">RFI_19695</name>
</gene>
<sequence>PRLCFITGLFVFFFFIKKKKNIYIYICICICICVYTLFNQLFVWMQDLVGIFFVIAVVLDAPSKNGHTYKLMQTLYLYKFYIVIAPPIAWMAVTTFFGSLLYLFLKSHQGKCYFLFFRLIATVVVSAIAIVPVIFFGLALRFLCIYFLFFFLLLLSFKSNSFIYLNKTKQKKSLELAHCTIFAYFITAQTMSFTYTTKSYQSAWWRLFDYLQEGPDVNVRVACASHVLGYTSEYLDREAKTLYNNVTLKNLRQAAGVSIILSITYFLKN</sequence>
<feature type="transmembrane region" description="Helical" evidence="1">
    <location>
        <begin position="22"/>
        <end position="43"/>
    </location>
</feature>
<keyword evidence="1" id="KW-0472">Membrane</keyword>
<feature type="transmembrane region" description="Helical" evidence="1">
    <location>
        <begin position="112"/>
        <end position="132"/>
    </location>
</feature>